<dbReference type="InterPro" id="IPR021401">
    <property type="entry name" value="DUF3040"/>
</dbReference>
<name>A0A4R6V5Z6_9PSEU</name>
<evidence type="ECO:0000313" key="4">
    <source>
        <dbReference type="Proteomes" id="UP000295705"/>
    </source>
</evidence>
<keyword evidence="2" id="KW-0472">Membrane</keyword>
<keyword evidence="4" id="KW-1185">Reference proteome</keyword>
<accession>A0A4R6V5Z6</accession>
<reference evidence="3 4" key="1">
    <citation type="submission" date="2019-03" db="EMBL/GenBank/DDBJ databases">
        <title>Genomic Encyclopedia of Type Strains, Phase IV (KMG-IV): sequencing the most valuable type-strain genomes for metagenomic binning, comparative biology and taxonomic classification.</title>
        <authorList>
            <person name="Goeker M."/>
        </authorList>
    </citation>
    <scope>NUCLEOTIDE SEQUENCE [LARGE SCALE GENOMIC DNA]</scope>
    <source>
        <strain evidence="3 4">DSM 45775</strain>
    </source>
</reference>
<evidence type="ECO:0000256" key="1">
    <source>
        <dbReference type="SAM" id="MobiDB-lite"/>
    </source>
</evidence>
<gene>
    <name evidence="3" type="ORF">EV188_10589</name>
</gene>
<organism evidence="3 4">
    <name type="scientific">Actinomycetospora succinea</name>
    <dbReference type="NCBI Taxonomy" id="663603"/>
    <lineage>
        <taxon>Bacteria</taxon>
        <taxon>Bacillati</taxon>
        <taxon>Actinomycetota</taxon>
        <taxon>Actinomycetes</taxon>
        <taxon>Pseudonocardiales</taxon>
        <taxon>Pseudonocardiaceae</taxon>
        <taxon>Actinomycetospora</taxon>
    </lineage>
</organism>
<dbReference type="EMBL" id="SNYO01000005">
    <property type="protein sequence ID" value="TDQ55693.1"/>
    <property type="molecule type" value="Genomic_DNA"/>
</dbReference>
<sequence>MPLSEHEQRLLEQIERALYDEDPKFASTVRGGKLRRPSRRRRIQGVALFVIGVVMLVLGVVLFSTSTAGIIVSVVGFLAMFGGAVLAITSFGARKKEAAAEGDAAQGAATEKERSRFTSRMEERFRRRFEQE</sequence>
<feature type="transmembrane region" description="Helical" evidence="2">
    <location>
        <begin position="69"/>
        <end position="88"/>
    </location>
</feature>
<dbReference type="Pfam" id="PF11239">
    <property type="entry name" value="DUF3040"/>
    <property type="match status" value="1"/>
</dbReference>
<dbReference type="Proteomes" id="UP000295705">
    <property type="component" value="Unassembled WGS sequence"/>
</dbReference>
<evidence type="ECO:0000313" key="3">
    <source>
        <dbReference type="EMBL" id="TDQ55693.1"/>
    </source>
</evidence>
<proteinExistence type="predicted"/>
<keyword evidence="2" id="KW-1133">Transmembrane helix</keyword>
<dbReference type="AlphaFoldDB" id="A0A4R6V5Z6"/>
<feature type="transmembrane region" description="Helical" evidence="2">
    <location>
        <begin position="43"/>
        <end position="63"/>
    </location>
</feature>
<protein>
    <submittedName>
        <fullName evidence="3">DUF3040 family protein</fullName>
    </submittedName>
</protein>
<feature type="region of interest" description="Disordered" evidence="1">
    <location>
        <begin position="101"/>
        <end position="132"/>
    </location>
</feature>
<dbReference type="RefSeq" id="WP_133827877.1">
    <property type="nucleotide sequence ID" value="NZ_BAABHR010000030.1"/>
</dbReference>
<keyword evidence="2" id="KW-0812">Transmembrane</keyword>
<evidence type="ECO:0000256" key="2">
    <source>
        <dbReference type="SAM" id="Phobius"/>
    </source>
</evidence>
<feature type="compositionally biased region" description="Basic and acidic residues" evidence="1">
    <location>
        <begin position="110"/>
        <end position="132"/>
    </location>
</feature>
<comment type="caution">
    <text evidence="3">The sequence shown here is derived from an EMBL/GenBank/DDBJ whole genome shotgun (WGS) entry which is preliminary data.</text>
</comment>